<feature type="compositionally biased region" description="Gly residues" evidence="1">
    <location>
        <begin position="23"/>
        <end position="32"/>
    </location>
</feature>
<accession>A0A250FQQ7</accession>
<dbReference type="KEGG" id="cgh:CGC50_05765"/>
<dbReference type="AlphaFoldDB" id="A0A250FQQ7"/>
<dbReference type="PROSITE" id="PS51257">
    <property type="entry name" value="PROKAR_LIPOPROTEIN"/>
    <property type="match status" value="1"/>
</dbReference>
<organism evidence="2 3">
    <name type="scientific">Capnocytophaga gingivalis</name>
    <dbReference type="NCBI Taxonomy" id="1017"/>
    <lineage>
        <taxon>Bacteria</taxon>
        <taxon>Pseudomonadati</taxon>
        <taxon>Bacteroidota</taxon>
        <taxon>Flavobacteriia</taxon>
        <taxon>Flavobacteriales</taxon>
        <taxon>Flavobacteriaceae</taxon>
        <taxon>Capnocytophaga</taxon>
    </lineage>
</organism>
<evidence type="ECO:0000313" key="3">
    <source>
        <dbReference type="Proteomes" id="UP000217250"/>
    </source>
</evidence>
<reference evidence="3" key="1">
    <citation type="submission" date="2017-06" db="EMBL/GenBank/DDBJ databases">
        <title>Capnocytophaga spp. assemblies.</title>
        <authorList>
            <person name="Gulvik C.A."/>
        </authorList>
    </citation>
    <scope>NUCLEOTIDE SEQUENCE [LARGE SCALE GENOMIC DNA]</scope>
    <source>
        <strain evidence="3">H1496</strain>
    </source>
</reference>
<gene>
    <name evidence="2" type="ORF">CGC50_05765</name>
</gene>
<dbReference type="OrthoDB" id="1330101at2"/>
<dbReference type="GeneID" id="84808064"/>
<feature type="region of interest" description="Disordered" evidence="1">
    <location>
        <begin position="23"/>
        <end position="53"/>
    </location>
</feature>
<name>A0A250FQQ7_9FLAO</name>
<evidence type="ECO:0000256" key="1">
    <source>
        <dbReference type="SAM" id="MobiDB-lite"/>
    </source>
</evidence>
<evidence type="ECO:0000313" key="2">
    <source>
        <dbReference type="EMBL" id="ATA86715.1"/>
    </source>
</evidence>
<dbReference type="EMBL" id="CP022386">
    <property type="protein sequence ID" value="ATA86715.1"/>
    <property type="molecule type" value="Genomic_DNA"/>
</dbReference>
<proteinExistence type="predicted"/>
<sequence>MKKMFILASIALVGAACSKSDDNGGGNNGGGNPVTPSEVPAVYPTEKRGDDQNYSQTTYTLENNKVKTVVRERYQNGVKDATATRTTNVTYTDKKYPTVVEETYNGSFTNKTEYTYNEKNQITEMKNTREGSTQVVKFEYNAEGKVSKAIHPTYQVTYEYPNATTVVEKNSSTPNSTNTYTIVNGNVTKFLQESKDDLGTVRFTNTQEYEYNTAVKNPDASFERRILDPSYFYNYSPYDADHSYNMYTKRTDSYNDNGHTNSRTYTYTYETNDKGYPTKKTEIFEGGNTVTTYTY</sequence>
<dbReference type="Proteomes" id="UP000217250">
    <property type="component" value="Chromosome"/>
</dbReference>
<protein>
    <submittedName>
        <fullName evidence="2">Uncharacterized protein</fullName>
    </submittedName>
</protein>
<dbReference type="RefSeq" id="WP_095910058.1">
    <property type="nucleotide sequence ID" value="NZ_CP022386.1"/>
</dbReference>